<sequence>MEQMANQHTDKDRLTKETSFRPSPTLKATLRTADAPCPVSVNQVKSIAWPCAHSPPSSPGWHSGSSLPQTQAKDGSVKYGLFKKFLRRTTNCDAKNRIKVIETRSPRPNRNSNDNPLFASNAKVMGNVHQISVLHILRLQGNPVPEQEAPQAFIDSPQRNSNAPSSLRETTGTVNNTLHLMPVTTVDSGRQQGDLVLTPDVCQAILNGPTKTAQSPCEHDTVVQLQLLVERLRATIRNRDRRIQDLEREVDKLRSVLDQQIADSWGAKESNASALQTISLNHEISSPLAQVPSVSDREEATVSSPSNVPLVVDVLETSSSTPPIAAALLLHKRLGVSGESMRAAKELKYFEKDAK</sequence>
<proteinExistence type="predicted"/>
<evidence type="ECO:0000313" key="4">
    <source>
        <dbReference type="Proteomes" id="UP000324629"/>
    </source>
</evidence>
<dbReference type="EMBL" id="QNGE01003135">
    <property type="protein sequence ID" value="KAA3674463.1"/>
    <property type="molecule type" value="Genomic_DNA"/>
</dbReference>
<feature type="compositionally biased region" description="Basic and acidic residues" evidence="2">
    <location>
        <begin position="8"/>
        <end position="19"/>
    </location>
</feature>
<reference evidence="3 4" key="1">
    <citation type="journal article" date="2019" name="Gigascience">
        <title>Whole-genome sequence of the oriental lung fluke Paragonimus westermani.</title>
        <authorList>
            <person name="Oey H."/>
            <person name="Zakrzewski M."/>
            <person name="Narain K."/>
            <person name="Devi K.R."/>
            <person name="Agatsuma T."/>
            <person name="Nawaratna S."/>
            <person name="Gobert G.N."/>
            <person name="Jones M.K."/>
            <person name="Ragan M.A."/>
            <person name="McManus D.P."/>
            <person name="Krause L."/>
        </authorList>
    </citation>
    <scope>NUCLEOTIDE SEQUENCE [LARGE SCALE GENOMIC DNA]</scope>
    <source>
        <strain evidence="3 4">IND2009</strain>
    </source>
</reference>
<comment type="caution">
    <text evidence="3">The sequence shown here is derived from an EMBL/GenBank/DDBJ whole genome shotgun (WGS) entry which is preliminary data.</text>
</comment>
<feature type="region of interest" description="Disordered" evidence="2">
    <location>
        <begin position="1"/>
        <end position="31"/>
    </location>
</feature>
<feature type="region of interest" description="Disordered" evidence="2">
    <location>
        <begin position="53"/>
        <end position="72"/>
    </location>
</feature>
<evidence type="ECO:0000256" key="2">
    <source>
        <dbReference type="SAM" id="MobiDB-lite"/>
    </source>
</evidence>
<protein>
    <submittedName>
        <fullName evidence="3">Uncharacterized protein</fullName>
    </submittedName>
</protein>
<dbReference type="Proteomes" id="UP000324629">
    <property type="component" value="Unassembled WGS sequence"/>
</dbReference>
<feature type="coiled-coil region" evidence="1">
    <location>
        <begin position="229"/>
        <end position="263"/>
    </location>
</feature>
<accession>A0A5J4NG70</accession>
<organism evidence="3 4">
    <name type="scientific">Paragonimus westermani</name>
    <dbReference type="NCBI Taxonomy" id="34504"/>
    <lineage>
        <taxon>Eukaryota</taxon>
        <taxon>Metazoa</taxon>
        <taxon>Spiralia</taxon>
        <taxon>Lophotrochozoa</taxon>
        <taxon>Platyhelminthes</taxon>
        <taxon>Trematoda</taxon>
        <taxon>Digenea</taxon>
        <taxon>Plagiorchiida</taxon>
        <taxon>Troglotremata</taxon>
        <taxon>Troglotrematidae</taxon>
        <taxon>Paragonimus</taxon>
    </lineage>
</organism>
<keyword evidence="4" id="KW-1185">Reference proteome</keyword>
<evidence type="ECO:0000313" key="3">
    <source>
        <dbReference type="EMBL" id="KAA3674463.1"/>
    </source>
</evidence>
<keyword evidence="1" id="KW-0175">Coiled coil</keyword>
<gene>
    <name evidence="3" type="ORF">DEA37_0007762</name>
</gene>
<dbReference type="AlphaFoldDB" id="A0A5J4NG70"/>
<name>A0A5J4NG70_9TREM</name>
<evidence type="ECO:0000256" key="1">
    <source>
        <dbReference type="SAM" id="Coils"/>
    </source>
</evidence>